<dbReference type="Proteomes" id="UP000004217">
    <property type="component" value="Unassembled WGS sequence"/>
</dbReference>
<evidence type="ECO:0000313" key="3">
    <source>
        <dbReference type="Proteomes" id="UP000004217"/>
    </source>
</evidence>
<comment type="caution">
    <text evidence="2">The sequence shown here is derived from an EMBL/GenBank/DDBJ whole genome shotgun (WGS) entry which is preliminary data.</text>
</comment>
<evidence type="ECO:0000313" key="2">
    <source>
        <dbReference type="EMBL" id="EGX60201.1"/>
    </source>
</evidence>
<feature type="compositionally biased region" description="Low complexity" evidence="1">
    <location>
        <begin position="10"/>
        <end position="26"/>
    </location>
</feature>
<proteinExistence type="predicted"/>
<accession>G2G8I0</accession>
<feature type="region of interest" description="Disordered" evidence="1">
    <location>
        <begin position="1"/>
        <end position="28"/>
    </location>
</feature>
<sequence>MERELTLPRAHAGVGASPSAVGSAAGRDVPGGLSIASRSRRWQIGQWRVRCRYEEAADRWARSRARVSCLVDAAIRHLQGAARERGPCLLGTQ</sequence>
<dbReference type="EMBL" id="AGBF01000018">
    <property type="protein sequence ID" value="EGX60201.1"/>
    <property type="molecule type" value="Genomic_DNA"/>
</dbReference>
<protein>
    <submittedName>
        <fullName evidence="2">Uncharacterized protein</fullName>
    </submittedName>
</protein>
<reference evidence="2 3" key="1">
    <citation type="submission" date="2011-08" db="EMBL/GenBank/DDBJ databases">
        <authorList>
            <person name="Lin Y."/>
            <person name="Hao X."/>
            <person name="Johnstone L."/>
            <person name="Miller S.J."/>
            <person name="Wei G."/>
            <person name="Rensing C."/>
        </authorList>
    </citation>
    <scope>NUCLEOTIDE SEQUENCE [LARGE SCALE GENOMIC DNA]</scope>
    <source>
        <strain evidence="2 3">K42</strain>
    </source>
</reference>
<gene>
    <name evidence="2" type="ORF">SZN_08971</name>
</gene>
<organism evidence="2 3">
    <name type="scientific">Streptomyces zinciresistens K42</name>
    <dbReference type="NCBI Taxonomy" id="700597"/>
    <lineage>
        <taxon>Bacteria</taxon>
        <taxon>Bacillati</taxon>
        <taxon>Actinomycetota</taxon>
        <taxon>Actinomycetes</taxon>
        <taxon>Kitasatosporales</taxon>
        <taxon>Streptomycetaceae</taxon>
        <taxon>Streptomyces</taxon>
    </lineage>
</organism>
<dbReference type="AlphaFoldDB" id="G2G8I0"/>
<keyword evidence="3" id="KW-1185">Reference proteome</keyword>
<evidence type="ECO:0000256" key="1">
    <source>
        <dbReference type="SAM" id="MobiDB-lite"/>
    </source>
</evidence>
<name>G2G8I0_9ACTN</name>